<comment type="caution">
    <text evidence="3">The sequence shown here is derived from an EMBL/GenBank/DDBJ whole genome shotgun (WGS) entry which is preliminary data.</text>
</comment>
<dbReference type="Proteomes" id="UP000652761">
    <property type="component" value="Unassembled WGS sequence"/>
</dbReference>
<keyword evidence="4" id="KW-1185">Reference proteome</keyword>
<dbReference type="EMBL" id="NMUH01000062">
    <property type="protein sequence ID" value="MQL70299.1"/>
    <property type="molecule type" value="Genomic_DNA"/>
</dbReference>
<organism evidence="3 4">
    <name type="scientific">Colocasia esculenta</name>
    <name type="common">Wild taro</name>
    <name type="synonym">Arum esculentum</name>
    <dbReference type="NCBI Taxonomy" id="4460"/>
    <lineage>
        <taxon>Eukaryota</taxon>
        <taxon>Viridiplantae</taxon>
        <taxon>Streptophyta</taxon>
        <taxon>Embryophyta</taxon>
        <taxon>Tracheophyta</taxon>
        <taxon>Spermatophyta</taxon>
        <taxon>Magnoliopsida</taxon>
        <taxon>Liliopsida</taxon>
        <taxon>Araceae</taxon>
        <taxon>Aroideae</taxon>
        <taxon>Colocasieae</taxon>
        <taxon>Colocasia</taxon>
    </lineage>
</organism>
<keyword evidence="2" id="KW-0732">Signal</keyword>
<name>A0A843TP89_COLES</name>
<evidence type="ECO:0000313" key="3">
    <source>
        <dbReference type="EMBL" id="MQL70299.1"/>
    </source>
</evidence>
<dbReference type="AlphaFoldDB" id="A0A843TP89"/>
<proteinExistence type="predicted"/>
<sequence length="394" mass="43671">MASINILVGCFLIVDLSRGCPLLEGRCHFPGKHRHPSGRDCPLPDSHQLGYPEMGPPLGKKPSPVRVSISLVSITARDAAPISIWHKAALVTRGPLVPVRCPLRQLTWLLRIRRHHMTLSTRSGGWWRVLFATILELGIVHRRCIVALYGSDSLVSLSTSSMKIWYGQLRGTLVQSSRFMTRPWLSWRPQRPLLVLRWTSLHPGKTTSGLIWMVADSGSPSGTTASPAYENPATNSATRRSVKRRLSSAMLRRLIHRLQLPVPHLQAEHHPLRQQYRPKARSVEGPQIGEPSLVRNKFELFNHDRETELAADTAPPYNHSSTPQLEVEKLWNIVAEQTDLQIGSEALPDPHGNLESLSPAPDEGHAIVPGDTTEDSLLEAGFAASGNQGESDFS</sequence>
<feature type="region of interest" description="Disordered" evidence="1">
    <location>
        <begin position="344"/>
        <end position="394"/>
    </location>
</feature>
<reference evidence="3" key="1">
    <citation type="submission" date="2017-07" db="EMBL/GenBank/DDBJ databases">
        <title>Taro Niue Genome Assembly and Annotation.</title>
        <authorList>
            <person name="Atibalentja N."/>
            <person name="Keating K."/>
            <person name="Fields C.J."/>
        </authorList>
    </citation>
    <scope>NUCLEOTIDE SEQUENCE</scope>
    <source>
        <strain evidence="3">Niue_2</strain>
        <tissue evidence="3">Leaf</tissue>
    </source>
</reference>
<evidence type="ECO:0000256" key="1">
    <source>
        <dbReference type="SAM" id="MobiDB-lite"/>
    </source>
</evidence>
<feature type="chain" id="PRO_5032485272" evidence="2">
    <location>
        <begin position="20"/>
        <end position="394"/>
    </location>
</feature>
<accession>A0A843TP89</accession>
<evidence type="ECO:0000256" key="2">
    <source>
        <dbReference type="SAM" id="SignalP"/>
    </source>
</evidence>
<feature type="signal peptide" evidence="2">
    <location>
        <begin position="1"/>
        <end position="19"/>
    </location>
</feature>
<protein>
    <submittedName>
        <fullName evidence="3">Uncharacterized protein</fullName>
    </submittedName>
</protein>
<evidence type="ECO:0000313" key="4">
    <source>
        <dbReference type="Proteomes" id="UP000652761"/>
    </source>
</evidence>
<gene>
    <name evidence="3" type="ORF">Taro_002610</name>
</gene>
<feature type="compositionally biased region" description="Polar residues" evidence="1">
    <location>
        <begin position="385"/>
        <end position="394"/>
    </location>
</feature>